<dbReference type="EMBL" id="CP039346">
    <property type="protein sequence ID" value="QCD82526.1"/>
    <property type="molecule type" value="Genomic_DNA"/>
</dbReference>
<dbReference type="Pfam" id="PF03004">
    <property type="entry name" value="Transposase_24"/>
    <property type="match status" value="1"/>
</dbReference>
<keyword evidence="3" id="KW-1185">Reference proteome</keyword>
<feature type="region of interest" description="Disordered" evidence="1">
    <location>
        <begin position="111"/>
        <end position="132"/>
    </location>
</feature>
<protein>
    <submittedName>
        <fullName evidence="2">Putative transposase</fullName>
    </submittedName>
</protein>
<evidence type="ECO:0000313" key="2">
    <source>
        <dbReference type="EMBL" id="QCD82526.1"/>
    </source>
</evidence>
<gene>
    <name evidence="2" type="ORF">DEO72_LG2g2866</name>
</gene>
<name>A0A4D6L227_VIGUN</name>
<dbReference type="AlphaFoldDB" id="A0A4D6L227"/>
<organism evidence="2 3">
    <name type="scientific">Vigna unguiculata</name>
    <name type="common">Cowpea</name>
    <dbReference type="NCBI Taxonomy" id="3917"/>
    <lineage>
        <taxon>Eukaryota</taxon>
        <taxon>Viridiplantae</taxon>
        <taxon>Streptophyta</taxon>
        <taxon>Embryophyta</taxon>
        <taxon>Tracheophyta</taxon>
        <taxon>Spermatophyta</taxon>
        <taxon>Magnoliopsida</taxon>
        <taxon>eudicotyledons</taxon>
        <taxon>Gunneridae</taxon>
        <taxon>Pentapetalae</taxon>
        <taxon>rosids</taxon>
        <taxon>fabids</taxon>
        <taxon>Fabales</taxon>
        <taxon>Fabaceae</taxon>
        <taxon>Papilionoideae</taxon>
        <taxon>50 kb inversion clade</taxon>
        <taxon>NPAAA clade</taxon>
        <taxon>indigoferoid/millettioid clade</taxon>
        <taxon>Phaseoleae</taxon>
        <taxon>Vigna</taxon>
    </lineage>
</organism>
<evidence type="ECO:0000313" key="3">
    <source>
        <dbReference type="Proteomes" id="UP000501690"/>
    </source>
</evidence>
<dbReference type="Proteomes" id="UP000501690">
    <property type="component" value="Linkage Group LG2"/>
</dbReference>
<accession>A0A4D6L227</accession>
<dbReference type="InterPro" id="IPR004252">
    <property type="entry name" value="Probable_transposase_24"/>
</dbReference>
<proteinExistence type="predicted"/>
<sequence>MDGASLHTGGSIPHRLHWKRMEEKGANPSLTEFYFRTHRRKKDQSWVGLHAKLAFDKFEQRKKMTSFLLQDMVGLINKINRSYISPLPTVYSSTFNTDLEKEKNDRHGFFSPRFAWSDADGKDQFGDSRQIS</sequence>
<reference evidence="2 3" key="1">
    <citation type="submission" date="2019-04" db="EMBL/GenBank/DDBJ databases">
        <title>An improved genome assembly and genetic linkage map for asparagus bean, Vigna unguiculata ssp. sesquipedialis.</title>
        <authorList>
            <person name="Xia Q."/>
            <person name="Zhang R."/>
            <person name="Dong Y."/>
        </authorList>
    </citation>
    <scope>NUCLEOTIDE SEQUENCE [LARGE SCALE GENOMIC DNA]</scope>
    <source>
        <tissue evidence="2">Leaf</tissue>
    </source>
</reference>
<evidence type="ECO:0000256" key="1">
    <source>
        <dbReference type="SAM" id="MobiDB-lite"/>
    </source>
</evidence>